<dbReference type="CDD" id="cd14014">
    <property type="entry name" value="STKc_PknB_like"/>
    <property type="match status" value="1"/>
</dbReference>
<keyword evidence="6" id="KW-0418">Kinase</keyword>
<keyword evidence="7" id="KW-0067">ATP-binding</keyword>
<evidence type="ECO:0008006" key="15">
    <source>
        <dbReference type="Google" id="ProtNLM"/>
    </source>
</evidence>
<evidence type="ECO:0000256" key="10">
    <source>
        <dbReference type="SAM" id="MobiDB-lite"/>
    </source>
</evidence>
<evidence type="ECO:0000259" key="11">
    <source>
        <dbReference type="PROSITE" id="PS50011"/>
    </source>
</evidence>
<dbReference type="RefSeq" id="WP_172631902.1">
    <property type="nucleotide sequence ID" value="NZ_BIXY01000012.1"/>
</dbReference>
<evidence type="ECO:0000256" key="2">
    <source>
        <dbReference type="ARBA" id="ARBA00022679"/>
    </source>
</evidence>
<evidence type="ECO:0000256" key="1">
    <source>
        <dbReference type="ARBA" id="ARBA00022527"/>
    </source>
</evidence>
<comment type="caution">
    <text evidence="13">The sequence shown here is derived from an EMBL/GenBank/DDBJ whole genome shotgun (WGS) entry which is preliminary data.</text>
</comment>
<dbReference type="InterPro" id="IPR030616">
    <property type="entry name" value="Aur-like"/>
</dbReference>
<protein>
    <recommendedName>
        <fullName evidence="15">Protein kinase domain-containing protein</fullName>
    </recommendedName>
</protein>
<name>A0A5A5T829_9CHLR</name>
<keyword evidence="2" id="KW-0808">Transferase</keyword>
<dbReference type="GO" id="GO:0004497">
    <property type="term" value="F:monooxygenase activity"/>
    <property type="evidence" value="ECO:0007669"/>
    <property type="project" value="UniProtKB-ARBA"/>
</dbReference>
<gene>
    <name evidence="13" type="ORF">KDI_11940</name>
</gene>
<dbReference type="Gene3D" id="2.102.10.10">
    <property type="entry name" value="Rieske [2Fe-2S] iron-sulphur domain"/>
    <property type="match status" value="1"/>
</dbReference>
<sequence length="729" mass="76785">MQTLTEDHLVGQVLGQYRIERFVGKGHVNVVYLARHQTEQRVDALTLYLIPERLSLEARTLLLTRFRKEAASITSLKHAHILPIYDYGVVADHPYLVTPYAMHGSLSDTLKQQGRSDYTRVGMWLNQIVDGLDYAHRHGFVHGTLKPSNIVWREDDTLMVAGFGLMHMLQLSGLEQSTAPYAHLLSISGTFLMAPEYVAPEVVQGQSVDQRSDVYALGCILFELLSGQPPFQGSDPWAVAQLHVKQTVPSLRTFCPDVPLVLASVVGQALARNPSERFQYVRELGEAFAQAAIGATQSSIPIPVIRKNATASNAMGAVPETPRLGSLSSNNWQLLPPIVTGRMPAVNIAATAASAQAGMRQSTNQPAVKVSSYAAQAPKNEAYMVAAPPTLPPTPPANPPVRGAAQSPSSKRPASPAQPDVQAAVKKNMPENAAALPNAGVTLSGDPAQQAELAKAYEWWSPSDSMPGAASASAAKNANAVPAPAASTRSVSPQPEASKNANESMQLTDADMFDWGMTATPSKKRRKQTSPLGMAQSGGKMKRRRVIAMIGGGVVAATGLAFAVHAINPGLGQLAQQGGTQNPPTAGQKQASTTKTGPTAQTKTTTPPKKTGGTTPAKAAPAGHTGTVIGSTRQATNSASMFIDPANQQGALLVHLANGNFAAYDRACTHVGVAVNYDPASKMFVCPAHGAIFDPARNGAVVQGPAMRPLPAVKISVNGDGTVTALANA</sequence>
<dbReference type="AlphaFoldDB" id="A0A5A5T829"/>
<dbReference type="SUPFAM" id="SSF56112">
    <property type="entry name" value="Protein kinase-like (PK-like)"/>
    <property type="match status" value="1"/>
</dbReference>
<dbReference type="Proteomes" id="UP000322530">
    <property type="component" value="Unassembled WGS sequence"/>
</dbReference>
<dbReference type="GO" id="GO:0046872">
    <property type="term" value="F:metal ion binding"/>
    <property type="evidence" value="ECO:0007669"/>
    <property type="project" value="UniProtKB-KW"/>
</dbReference>
<accession>A0A5A5T829</accession>
<feature type="compositionally biased region" description="Pro residues" evidence="10">
    <location>
        <begin position="389"/>
        <end position="399"/>
    </location>
</feature>
<evidence type="ECO:0000256" key="5">
    <source>
        <dbReference type="ARBA" id="ARBA00022741"/>
    </source>
</evidence>
<feature type="domain" description="Rieske" evidence="12">
    <location>
        <begin position="626"/>
        <end position="724"/>
    </location>
</feature>
<keyword evidence="1" id="KW-0723">Serine/threonine-protein kinase</keyword>
<dbReference type="Gene3D" id="3.30.200.20">
    <property type="entry name" value="Phosphorylase Kinase, domain 1"/>
    <property type="match status" value="1"/>
</dbReference>
<dbReference type="InterPro" id="IPR017941">
    <property type="entry name" value="Rieske_2Fe-2S"/>
</dbReference>
<feature type="compositionally biased region" description="Polar residues" evidence="10">
    <location>
        <begin position="582"/>
        <end position="592"/>
    </location>
</feature>
<dbReference type="InterPro" id="IPR000719">
    <property type="entry name" value="Prot_kinase_dom"/>
</dbReference>
<feature type="region of interest" description="Disordered" evidence="10">
    <location>
        <begin position="574"/>
        <end position="626"/>
    </location>
</feature>
<evidence type="ECO:0000256" key="6">
    <source>
        <dbReference type="ARBA" id="ARBA00022777"/>
    </source>
</evidence>
<evidence type="ECO:0000256" key="3">
    <source>
        <dbReference type="ARBA" id="ARBA00022714"/>
    </source>
</evidence>
<keyword evidence="4" id="KW-0479">Metal-binding</keyword>
<reference evidence="13 14" key="1">
    <citation type="submission" date="2019-01" db="EMBL/GenBank/DDBJ databases">
        <title>Draft genome sequence of Dictyobacter sp. Uno17.</title>
        <authorList>
            <person name="Wang C.M."/>
            <person name="Zheng Y."/>
            <person name="Sakai Y."/>
            <person name="Abe K."/>
            <person name="Yokota A."/>
            <person name="Yabe S."/>
        </authorList>
    </citation>
    <scope>NUCLEOTIDE SEQUENCE [LARGE SCALE GENOMIC DNA]</scope>
    <source>
        <strain evidence="13 14">Uno17</strain>
    </source>
</reference>
<feature type="compositionally biased region" description="Low complexity" evidence="10">
    <location>
        <begin position="593"/>
        <end position="626"/>
    </location>
</feature>
<dbReference type="Pfam" id="PF00355">
    <property type="entry name" value="Rieske"/>
    <property type="match status" value="1"/>
</dbReference>
<keyword evidence="5" id="KW-0547">Nucleotide-binding</keyword>
<dbReference type="PROSITE" id="PS51296">
    <property type="entry name" value="RIESKE"/>
    <property type="match status" value="1"/>
</dbReference>
<dbReference type="InterPro" id="IPR036922">
    <property type="entry name" value="Rieske_2Fe-2S_sf"/>
</dbReference>
<dbReference type="GO" id="GO:0016705">
    <property type="term" value="F:oxidoreductase activity, acting on paired donors, with incorporation or reduction of molecular oxygen"/>
    <property type="evidence" value="ECO:0007669"/>
    <property type="project" value="UniProtKB-ARBA"/>
</dbReference>
<feature type="compositionally biased region" description="Low complexity" evidence="10">
    <location>
        <begin position="463"/>
        <end position="487"/>
    </location>
</feature>
<feature type="compositionally biased region" description="Polar residues" evidence="10">
    <location>
        <begin position="488"/>
        <end position="507"/>
    </location>
</feature>
<dbReference type="InterPro" id="IPR011009">
    <property type="entry name" value="Kinase-like_dom_sf"/>
</dbReference>
<keyword evidence="14" id="KW-1185">Reference proteome</keyword>
<feature type="region of interest" description="Disordered" evidence="10">
    <location>
        <begin position="385"/>
        <end position="423"/>
    </location>
</feature>
<evidence type="ECO:0000256" key="4">
    <source>
        <dbReference type="ARBA" id="ARBA00022723"/>
    </source>
</evidence>
<dbReference type="Gene3D" id="1.10.510.10">
    <property type="entry name" value="Transferase(Phosphotransferase) domain 1"/>
    <property type="match status" value="1"/>
</dbReference>
<dbReference type="GO" id="GO:0004674">
    <property type="term" value="F:protein serine/threonine kinase activity"/>
    <property type="evidence" value="ECO:0007669"/>
    <property type="project" value="UniProtKB-KW"/>
</dbReference>
<evidence type="ECO:0000256" key="8">
    <source>
        <dbReference type="ARBA" id="ARBA00023004"/>
    </source>
</evidence>
<dbReference type="GO" id="GO:0051537">
    <property type="term" value="F:2 iron, 2 sulfur cluster binding"/>
    <property type="evidence" value="ECO:0007669"/>
    <property type="project" value="UniProtKB-KW"/>
</dbReference>
<dbReference type="Pfam" id="PF00069">
    <property type="entry name" value="Pkinase"/>
    <property type="match status" value="1"/>
</dbReference>
<keyword evidence="3" id="KW-0001">2Fe-2S</keyword>
<dbReference type="SUPFAM" id="SSF50022">
    <property type="entry name" value="ISP domain"/>
    <property type="match status" value="1"/>
</dbReference>
<dbReference type="PROSITE" id="PS50011">
    <property type="entry name" value="PROTEIN_KINASE_DOM"/>
    <property type="match status" value="1"/>
</dbReference>
<dbReference type="EMBL" id="BIXY01000012">
    <property type="protein sequence ID" value="GCF07630.1"/>
    <property type="molecule type" value="Genomic_DNA"/>
</dbReference>
<evidence type="ECO:0000256" key="9">
    <source>
        <dbReference type="ARBA" id="ARBA00023014"/>
    </source>
</evidence>
<keyword evidence="8" id="KW-0408">Iron</keyword>
<evidence type="ECO:0000313" key="14">
    <source>
        <dbReference type="Proteomes" id="UP000322530"/>
    </source>
</evidence>
<feature type="domain" description="Protein kinase" evidence="11">
    <location>
        <begin position="17"/>
        <end position="289"/>
    </location>
</feature>
<feature type="region of interest" description="Disordered" evidence="10">
    <location>
        <begin position="463"/>
        <end position="541"/>
    </location>
</feature>
<dbReference type="PANTHER" id="PTHR24350">
    <property type="entry name" value="SERINE/THREONINE-PROTEIN KINASE IAL-RELATED"/>
    <property type="match status" value="1"/>
</dbReference>
<dbReference type="GO" id="GO:0005524">
    <property type="term" value="F:ATP binding"/>
    <property type="evidence" value="ECO:0007669"/>
    <property type="project" value="UniProtKB-KW"/>
</dbReference>
<evidence type="ECO:0000259" key="12">
    <source>
        <dbReference type="PROSITE" id="PS51296"/>
    </source>
</evidence>
<proteinExistence type="predicted"/>
<dbReference type="CDD" id="cd03467">
    <property type="entry name" value="Rieske"/>
    <property type="match status" value="1"/>
</dbReference>
<evidence type="ECO:0000256" key="7">
    <source>
        <dbReference type="ARBA" id="ARBA00022840"/>
    </source>
</evidence>
<keyword evidence="9" id="KW-0411">Iron-sulfur</keyword>
<organism evidence="13 14">
    <name type="scientific">Dictyobacter arantiisoli</name>
    <dbReference type="NCBI Taxonomy" id="2014874"/>
    <lineage>
        <taxon>Bacteria</taxon>
        <taxon>Bacillati</taxon>
        <taxon>Chloroflexota</taxon>
        <taxon>Ktedonobacteria</taxon>
        <taxon>Ktedonobacterales</taxon>
        <taxon>Dictyobacteraceae</taxon>
        <taxon>Dictyobacter</taxon>
    </lineage>
</organism>
<evidence type="ECO:0000313" key="13">
    <source>
        <dbReference type="EMBL" id="GCF07630.1"/>
    </source>
</evidence>